<gene>
    <name evidence="6" type="ORF">DW839_31740</name>
</gene>
<protein>
    <submittedName>
        <fullName evidence="6">Amino acid ABC transporter ATP-binding protein</fullName>
    </submittedName>
</protein>
<comment type="similarity">
    <text evidence="2">Belongs to the ABC transporter superfamily.</text>
</comment>
<dbReference type="Gene3D" id="3.40.50.300">
    <property type="entry name" value="P-loop containing nucleotide triphosphate hydrolases"/>
    <property type="match status" value="1"/>
</dbReference>
<evidence type="ECO:0000256" key="4">
    <source>
        <dbReference type="ARBA" id="ARBA00022475"/>
    </source>
</evidence>
<keyword evidence="4" id="KW-1003">Cell membrane</keyword>
<dbReference type="InterPro" id="IPR027417">
    <property type="entry name" value="P-loop_NTPase"/>
</dbReference>
<keyword evidence="5" id="KW-0472">Membrane</keyword>
<dbReference type="GO" id="GO:0005886">
    <property type="term" value="C:plasma membrane"/>
    <property type="evidence" value="ECO:0007669"/>
    <property type="project" value="UniProtKB-SubCell"/>
</dbReference>
<keyword evidence="6" id="KW-0067">ATP-binding</keyword>
<name>A0A414AEY5_9FIRM</name>
<comment type="subcellular location">
    <subcellularLocation>
        <location evidence="1">Cell membrane</location>
        <topology evidence="1">Peripheral membrane protein</topology>
    </subcellularLocation>
</comment>
<proteinExistence type="inferred from homology"/>
<dbReference type="InterPro" id="IPR050086">
    <property type="entry name" value="MetN_ABC_transporter-like"/>
</dbReference>
<dbReference type="EMBL" id="QSHZ01000067">
    <property type="protein sequence ID" value="RHC45956.1"/>
    <property type="molecule type" value="Genomic_DNA"/>
</dbReference>
<organism evidence="6 7">
    <name type="scientific">Enterocloster bolteae</name>
    <dbReference type="NCBI Taxonomy" id="208479"/>
    <lineage>
        <taxon>Bacteria</taxon>
        <taxon>Bacillati</taxon>
        <taxon>Bacillota</taxon>
        <taxon>Clostridia</taxon>
        <taxon>Lachnospirales</taxon>
        <taxon>Lachnospiraceae</taxon>
        <taxon>Enterocloster</taxon>
    </lineage>
</organism>
<evidence type="ECO:0000313" key="6">
    <source>
        <dbReference type="EMBL" id="RHC45956.1"/>
    </source>
</evidence>
<dbReference type="SUPFAM" id="SSF52540">
    <property type="entry name" value="P-loop containing nucleoside triphosphate hydrolases"/>
    <property type="match status" value="1"/>
</dbReference>
<keyword evidence="6" id="KW-0547">Nucleotide-binding</keyword>
<evidence type="ECO:0000256" key="5">
    <source>
        <dbReference type="ARBA" id="ARBA00023136"/>
    </source>
</evidence>
<sequence>MAGEVLSVIRTLAGEGITMLIVTNEMKFTRDVSSRIFYMDQGELYEDGPPEQIFGHPKKERTRAFVKGLEVFEQEITSRRFDFIEINMAIEEFGRRQILSQRHINNIELIFEELCVQTLLGRMGDEIRLGFAVEVSEADESCLVTVTYGGNAFNPFMDCADSLSMVLLSRMVRQYSHRFQNGNNQINLHL</sequence>
<keyword evidence="3" id="KW-0813">Transport</keyword>
<evidence type="ECO:0000313" key="7">
    <source>
        <dbReference type="Proteomes" id="UP000283975"/>
    </source>
</evidence>
<evidence type="ECO:0000256" key="1">
    <source>
        <dbReference type="ARBA" id="ARBA00004202"/>
    </source>
</evidence>
<dbReference type="Proteomes" id="UP000283975">
    <property type="component" value="Unassembled WGS sequence"/>
</dbReference>
<dbReference type="PANTHER" id="PTHR43166">
    <property type="entry name" value="AMINO ACID IMPORT ATP-BINDING PROTEIN"/>
    <property type="match status" value="1"/>
</dbReference>
<dbReference type="PANTHER" id="PTHR43166:SF9">
    <property type="entry name" value="GLUTAMATE_ASPARTATE IMPORT ATP-BINDING PROTEIN GLTL"/>
    <property type="match status" value="1"/>
</dbReference>
<reference evidence="6 7" key="1">
    <citation type="submission" date="2018-08" db="EMBL/GenBank/DDBJ databases">
        <title>A genome reference for cultivated species of the human gut microbiota.</title>
        <authorList>
            <person name="Zou Y."/>
            <person name="Xue W."/>
            <person name="Luo G."/>
        </authorList>
    </citation>
    <scope>NUCLEOTIDE SEQUENCE [LARGE SCALE GENOMIC DNA]</scope>
    <source>
        <strain evidence="6 7">AM35-14</strain>
    </source>
</reference>
<accession>A0A414AEY5</accession>
<comment type="caution">
    <text evidence="6">The sequence shown here is derived from an EMBL/GenBank/DDBJ whole genome shotgun (WGS) entry which is preliminary data.</text>
</comment>
<dbReference type="AlphaFoldDB" id="A0A414AEY5"/>
<evidence type="ECO:0000256" key="2">
    <source>
        <dbReference type="ARBA" id="ARBA00005417"/>
    </source>
</evidence>
<dbReference type="GO" id="GO:0005524">
    <property type="term" value="F:ATP binding"/>
    <property type="evidence" value="ECO:0007669"/>
    <property type="project" value="UniProtKB-KW"/>
</dbReference>
<evidence type="ECO:0000256" key="3">
    <source>
        <dbReference type="ARBA" id="ARBA00022448"/>
    </source>
</evidence>